<accession>A0ABS9DYR1</accession>
<comment type="caution">
    <text evidence="3">The sequence shown here is derived from an EMBL/GenBank/DDBJ whole genome shotgun (WGS) entry which is preliminary data.</text>
</comment>
<evidence type="ECO:0000256" key="1">
    <source>
        <dbReference type="ARBA" id="ARBA00035885"/>
    </source>
</evidence>
<dbReference type="PANTHER" id="PTHR12521">
    <property type="entry name" value="PROTEIN C6ORF130"/>
    <property type="match status" value="1"/>
</dbReference>
<keyword evidence="4" id="KW-1185">Reference proteome</keyword>
<dbReference type="CDD" id="cd02901">
    <property type="entry name" value="Macro_Poa1p-like"/>
    <property type="match status" value="1"/>
</dbReference>
<evidence type="ECO:0000313" key="4">
    <source>
        <dbReference type="Proteomes" id="UP001521209"/>
    </source>
</evidence>
<dbReference type="EMBL" id="JAKGBZ010000010">
    <property type="protein sequence ID" value="MCF3946469.1"/>
    <property type="molecule type" value="Genomic_DNA"/>
</dbReference>
<dbReference type="InterPro" id="IPR002589">
    <property type="entry name" value="Macro_dom"/>
</dbReference>
<dbReference type="Pfam" id="PF01661">
    <property type="entry name" value="Macro"/>
    <property type="match status" value="1"/>
</dbReference>
<dbReference type="SUPFAM" id="SSF52949">
    <property type="entry name" value="Macro domain-like"/>
    <property type="match status" value="1"/>
</dbReference>
<feature type="domain" description="Macro" evidence="2">
    <location>
        <begin position="1"/>
        <end position="154"/>
    </location>
</feature>
<evidence type="ECO:0000313" key="3">
    <source>
        <dbReference type="EMBL" id="MCF3946469.1"/>
    </source>
</evidence>
<organism evidence="3 4">
    <name type="scientific">Acidiphilium iwatense</name>
    <dbReference type="NCBI Taxonomy" id="768198"/>
    <lineage>
        <taxon>Bacteria</taxon>
        <taxon>Pseudomonadati</taxon>
        <taxon>Pseudomonadota</taxon>
        <taxon>Alphaproteobacteria</taxon>
        <taxon>Acetobacterales</taxon>
        <taxon>Acidocellaceae</taxon>
        <taxon>Acidiphilium</taxon>
    </lineage>
</organism>
<sequence>MIRYTQGNLLAADVDALVNTVNTVGVSGKGIALMFKENYPENFRAYETASKAGQLAPGGLFVTERHDMLGPRFIINFATKKHWRHPSRLEWIRQGLVALREEIEARGIRSIAIPPLGAGNGGLDWGDVKPLIANALGDLDCEIAVYEPTGAYQNVVRRHGVEKLTPARALMAEMIRRYEILGFDCSILEAQKLAWFLTGAIRRLNLPNPIADDFAANRYGPYSDRLRHLLDSLDGSYLTCERRVADARPFDPIRFRHDRQDRIGAYLTSPKASPYRPALDEATEIIDGFQSPHGLELLATVDWLNRQSGVALDVNAMMAAMASWPGPEGAAERKARIFTRHHVDVAVEHLRTVRAAAS</sequence>
<evidence type="ECO:0000259" key="2">
    <source>
        <dbReference type="PROSITE" id="PS51154"/>
    </source>
</evidence>
<dbReference type="InterPro" id="IPR043472">
    <property type="entry name" value="Macro_dom-like"/>
</dbReference>
<protein>
    <submittedName>
        <fullName evidence="3">Macro domain-containing protein</fullName>
    </submittedName>
</protein>
<dbReference type="InterPro" id="IPR050892">
    <property type="entry name" value="ADP-ribose_metab_enzymes"/>
</dbReference>
<dbReference type="Gene3D" id="3.40.220.10">
    <property type="entry name" value="Leucine Aminopeptidase, subunit E, domain 1"/>
    <property type="match status" value="1"/>
</dbReference>
<dbReference type="Proteomes" id="UP001521209">
    <property type="component" value="Unassembled WGS sequence"/>
</dbReference>
<dbReference type="RefSeq" id="WP_235703702.1">
    <property type="nucleotide sequence ID" value="NZ_JAKGBZ010000010.1"/>
</dbReference>
<proteinExistence type="predicted"/>
<dbReference type="PANTHER" id="PTHR12521:SF0">
    <property type="entry name" value="ADP-RIBOSE GLYCOHYDROLASE OARD1"/>
    <property type="match status" value="1"/>
</dbReference>
<name>A0ABS9DYR1_9PROT</name>
<reference evidence="3 4" key="1">
    <citation type="submission" date="2022-01" db="EMBL/GenBank/DDBJ databases">
        <authorList>
            <person name="Won M."/>
            <person name="Kim S.-J."/>
            <person name="Kwon S.-W."/>
        </authorList>
    </citation>
    <scope>NUCLEOTIDE SEQUENCE [LARGE SCALE GENOMIC DNA]</scope>
    <source>
        <strain evidence="3 4">KCTC 23505</strain>
    </source>
</reference>
<comment type="catalytic activity">
    <reaction evidence="1">
        <text>an N-(ADP-alpha-D-ribosyl)-thymidine in DNA + H2O = a thymidine in DNA + ADP-D-ribose</text>
        <dbReference type="Rhea" id="RHEA:71655"/>
        <dbReference type="Rhea" id="RHEA-COMP:13556"/>
        <dbReference type="Rhea" id="RHEA-COMP:18051"/>
        <dbReference type="ChEBI" id="CHEBI:15377"/>
        <dbReference type="ChEBI" id="CHEBI:57967"/>
        <dbReference type="ChEBI" id="CHEBI:137386"/>
        <dbReference type="ChEBI" id="CHEBI:191199"/>
    </reaction>
    <physiologicalReaction direction="left-to-right" evidence="1">
        <dbReference type="Rhea" id="RHEA:71656"/>
    </physiologicalReaction>
</comment>
<dbReference type="SMART" id="SM00506">
    <property type="entry name" value="A1pp"/>
    <property type="match status" value="1"/>
</dbReference>
<dbReference type="PROSITE" id="PS51154">
    <property type="entry name" value="MACRO"/>
    <property type="match status" value="1"/>
</dbReference>
<gene>
    <name evidence="3" type="ORF">L2A60_07195</name>
</gene>